<sequence>MHSLHYLKTVFFLKMQSIKVNTLKKRLILSVLSTGYLLLICLDVCMCIIPGSKEEMKELNRSAGVDSSTSNASRTEIVCQERVDSSEIVNILNALNQPDIDSSTCGSSKCNLSLSGEDDSQLDALSSDKEDNSFSSDDTGDASAINAQIEDASLGTQQSTSTENMQSLSAGREKSADGTSDASERNETDGLGSLEFLQRRVEMPQTDEELRLIQKLLGIAQDEIYHLRMYDYIAIPKSAPIRFIFSWALGAQPFEQENRPVPPIVTNWISSQLRWLKPSMLGPPSIKIIQNNASHGYFTGCIIRRFQVSLRSPDGKSSEHFTGSFQAHFLIFMRALYRQGLYFSIDQLNTLGKAEEHPTSIGG</sequence>
<proteinExistence type="predicted"/>
<protein>
    <submittedName>
        <fullName evidence="2">Uncharacterized protein</fullName>
    </submittedName>
</protein>
<dbReference type="EMBL" id="GL870881">
    <property type="protein sequence ID" value="EIJ87540.1"/>
    <property type="molecule type" value="Genomic_DNA"/>
</dbReference>
<feature type="compositionally biased region" description="Basic and acidic residues" evidence="1">
    <location>
        <begin position="171"/>
        <end position="188"/>
    </location>
</feature>
<gene>
    <name evidence="2" type="ORF">NEQG_02087</name>
</gene>
<evidence type="ECO:0000256" key="1">
    <source>
        <dbReference type="SAM" id="MobiDB-lite"/>
    </source>
</evidence>
<keyword evidence="3" id="KW-1185">Reference proteome</keyword>
<feature type="compositionally biased region" description="Polar residues" evidence="1">
    <location>
        <begin position="154"/>
        <end position="169"/>
    </location>
</feature>
<dbReference type="InParanoid" id="I3EE93"/>
<evidence type="ECO:0000313" key="2">
    <source>
        <dbReference type="EMBL" id="EIJ87540.1"/>
    </source>
</evidence>
<reference evidence="2" key="1">
    <citation type="submission" date="2011-01" db="EMBL/GenBank/DDBJ databases">
        <title>The Genome Sequence of Nematocida parisii strain ERTm3.</title>
        <authorList>
            <consortium name="The Broad Institute Genome Sequencing Platform"/>
            <consortium name="The Broad Institute Genome Sequencing Center for Infectious Disease"/>
            <person name="Cuomo C."/>
            <person name="Troemel E."/>
            <person name="Young S.K."/>
            <person name="Zeng Q."/>
            <person name="Gargeya S."/>
            <person name="Fitzgerald M."/>
            <person name="Haas B."/>
            <person name="Abouelleil A."/>
            <person name="Alvarado L."/>
            <person name="Arachchi H.M."/>
            <person name="Berlin A."/>
            <person name="Chapman S.B."/>
            <person name="Gearin G."/>
            <person name="Goldberg J."/>
            <person name="Griggs A."/>
            <person name="Gujja S."/>
            <person name="Hansen M."/>
            <person name="Heiman D."/>
            <person name="Howarth C."/>
            <person name="Larimer J."/>
            <person name="Lui A."/>
            <person name="MacDonald P.J.P."/>
            <person name="McCowen C."/>
            <person name="Montmayeur A."/>
            <person name="Murphy C."/>
            <person name="Neiman D."/>
            <person name="Pearson M."/>
            <person name="Priest M."/>
            <person name="Roberts A."/>
            <person name="Saif S."/>
            <person name="Shea T."/>
            <person name="Sisk P."/>
            <person name="Stolte C."/>
            <person name="Sykes S."/>
            <person name="Wortman J."/>
            <person name="Nusbaum C."/>
            <person name="Birren B."/>
        </authorList>
    </citation>
    <scope>NUCLEOTIDE SEQUENCE</scope>
    <source>
        <strain evidence="2">ERTm3</strain>
    </source>
</reference>
<dbReference type="AlphaFoldDB" id="I3EE93"/>
<name>I3EE93_NEMP3</name>
<evidence type="ECO:0000313" key="3">
    <source>
        <dbReference type="Proteomes" id="UP000002872"/>
    </source>
</evidence>
<dbReference type="VEuPathDB" id="MicrosporidiaDB:NEQG_02087"/>
<organism evidence="2 3">
    <name type="scientific">Nematocida parisii (strain ERTm3)</name>
    <name type="common">Nematode killer fungus</name>
    <dbReference type="NCBI Taxonomy" id="935791"/>
    <lineage>
        <taxon>Eukaryota</taxon>
        <taxon>Fungi</taxon>
        <taxon>Fungi incertae sedis</taxon>
        <taxon>Microsporidia</taxon>
        <taxon>Nematocida</taxon>
    </lineage>
</organism>
<accession>I3EE93</accession>
<feature type="region of interest" description="Disordered" evidence="1">
    <location>
        <begin position="120"/>
        <end position="195"/>
    </location>
</feature>
<dbReference type="OrthoDB" id="10342364at2759"/>
<dbReference type="HOGENOM" id="CLU_763105_0_0_1"/>
<dbReference type="Proteomes" id="UP000002872">
    <property type="component" value="Unassembled WGS sequence"/>
</dbReference>